<evidence type="ECO:0000313" key="1">
    <source>
        <dbReference type="EMBL" id="RKR52698.1"/>
    </source>
</evidence>
<reference evidence="2 3" key="1">
    <citation type="submission" date="2018-06" db="EMBL/GenBank/DDBJ databases">
        <authorList>
            <consortium name="Pathogen Informatics"/>
            <person name="Doyle S."/>
        </authorList>
    </citation>
    <scope>NUCLEOTIDE SEQUENCE [LARGE SCALE GENOMIC DNA]</scope>
    <source>
        <strain evidence="2 3">NCTC11967</strain>
    </source>
</reference>
<evidence type="ECO:0008006" key="5">
    <source>
        <dbReference type="Google" id="ProtNLM"/>
    </source>
</evidence>
<dbReference type="EMBL" id="UAVL01000009">
    <property type="protein sequence ID" value="SQA62813.1"/>
    <property type="molecule type" value="Genomic_DNA"/>
</dbReference>
<dbReference type="Proteomes" id="UP000251313">
    <property type="component" value="Unassembled WGS sequence"/>
</dbReference>
<evidence type="ECO:0000313" key="3">
    <source>
        <dbReference type="Proteomes" id="UP000251313"/>
    </source>
</evidence>
<dbReference type="EMBL" id="RBIZ01000008">
    <property type="protein sequence ID" value="RKR52698.1"/>
    <property type="molecule type" value="Genomic_DNA"/>
</dbReference>
<proteinExistence type="predicted"/>
<gene>
    <name evidence="1" type="ORF">C7387_4356</name>
    <name evidence="2" type="ORF">NCTC11967_01828</name>
</gene>
<evidence type="ECO:0000313" key="2">
    <source>
        <dbReference type="EMBL" id="SQA62813.1"/>
    </source>
</evidence>
<name>A0AB38FW14_9ENTR</name>
<dbReference type="AlphaFoldDB" id="A0AB38FW14"/>
<reference evidence="1 4" key="2">
    <citation type="submission" date="2018-10" db="EMBL/GenBank/DDBJ databases">
        <title>Genomic Encyclopedia of Type Strains, Phase IV (KMG-IV): sequencing the most valuable type-strain genomes for metagenomic binning, comparative biology and taxonomic classification.</title>
        <authorList>
            <person name="Goeker M."/>
        </authorList>
    </citation>
    <scope>NUCLEOTIDE SEQUENCE [LARGE SCALE GENOMIC DNA]</scope>
    <source>
        <strain evidence="1 4">DSM 5079</strain>
    </source>
</reference>
<accession>A0AB38FW14</accession>
<dbReference type="Proteomes" id="UP000267341">
    <property type="component" value="Unassembled WGS sequence"/>
</dbReference>
<evidence type="ECO:0000313" key="4">
    <source>
        <dbReference type="Proteomes" id="UP000267341"/>
    </source>
</evidence>
<organism evidence="2 3">
    <name type="scientific">Yokenella regensburgei</name>
    <dbReference type="NCBI Taxonomy" id="158877"/>
    <lineage>
        <taxon>Bacteria</taxon>
        <taxon>Pseudomonadati</taxon>
        <taxon>Pseudomonadota</taxon>
        <taxon>Gammaproteobacteria</taxon>
        <taxon>Enterobacterales</taxon>
        <taxon>Enterobacteriaceae</taxon>
        <taxon>Yokenella</taxon>
    </lineage>
</organism>
<protein>
    <recommendedName>
        <fullName evidence="5">Transposase</fullName>
    </recommendedName>
</protein>
<comment type="caution">
    <text evidence="2">The sequence shown here is derived from an EMBL/GenBank/DDBJ whole genome shotgun (WGS) entry which is preliminary data.</text>
</comment>
<keyword evidence="4" id="KW-1185">Reference proteome</keyword>
<sequence>MPQTDIKHEFFAIFAAKDLRIQKIARKSILWITLCIELL</sequence>